<dbReference type="InterPro" id="IPR001202">
    <property type="entry name" value="WW_dom"/>
</dbReference>
<dbReference type="InterPro" id="IPR051105">
    <property type="entry name" value="WWC/KIBRA_Hippo_Reg"/>
</dbReference>
<dbReference type="PROSITE" id="PS50020">
    <property type="entry name" value="WW_DOMAIN_2"/>
    <property type="match status" value="2"/>
</dbReference>
<dbReference type="InterPro" id="IPR036020">
    <property type="entry name" value="WW_dom_sf"/>
</dbReference>
<evidence type="ECO:0000313" key="5">
    <source>
        <dbReference type="Proteomes" id="UP001476798"/>
    </source>
</evidence>
<sequence length="233" mass="26381">MPWVSGSKRRESSELPLPAGWEEARDYDGRVFFIDHNTRQTSWIDPRDRITKPLTFADCVGDELPLGWEEVYDQQVGVYYIDHINKTTQIENPRTQWRQEQERMLKEYLVVAQEALNAKKEMYLVKQQRLELAQQEMLRLDELSGDNHSITSTFSGSSSSAKYDPDQIKVEIACKRERVSCYPGRTMGCGEGCFWTEKGEGGCWGVAPTGYCASGLGPPEDKGEIIIKGSGKG</sequence>
<accession>A0ABV0NJY5</accession>
<organism evidence="4 5">
    <name type="scientific">Goodea atripinnis</name>
    <dbReference type="NCBI Taxonomy" id="208336"/>
    <lineage>
        <taxon>Eukaryota</taxon>
        <taxon>Metazoa</taxon>
        <taxon>Chordata</taxon>
        <taxon>Craniata</taxon>
        <taxon>Vertebrata</taxon>
        <taxon>Euteleostomi</taxon>
        <taxon>Actinopterygii</taxon>
        <taxon>Neopterygii</taxon>
        <taxon>Teleostei</taxon>
        <taxon>Neoteleostei</taxon>
        <taxon>Acanthomorphata</taxon>
        <taxon>Ovalentaria</taxon>
        <taxon>Atherinomorphae</taxon>
        <taxon>Cyprinodontiformes</taxon>
        <taxon>Goodeidae</taxon>
        <taxon>Goodea</taxon>
    </lineage>
</organism>
<dbReference type="Gene3D" id="2.20.70.10">
    <property type="match status" value="2"/>
</dbReference>
<comment type="caution">
    <text evidence="4">The sequence shown here is derived from an EMBL/GenBank/DDBJ whole genome shotgun (WGS) entry which is preliminary data.</text>
</comment>
<dbReference type="EMBL" id="JAHRIO010040894">
    <property type="protein sequence ID" value="MEQ2171710.1"/>
    <property type="molecule type" value="Genomic_DNA"/>
</dbReference>
<evidence type="ECO:0000313" key="4">
    <source>
        <dbReference type="EMBL" id="MEQ2171710.1"/>
    </source>
</evidence>
<dbReference type="PANTHER" id="PTHR14791">
    <property type="entry name" value="BOMB/KIRA PROTEINS"/>
    <property type="match status" value="1"/>
</dbReference>
<dbReference type="SUPFAM" id="SSF51045">
    <property type="entry name" value="WW domain"/>
    <property type="match status" value="2"/>
</dbReference>
<dbReference type="PROSITE" id="PS01159">
    <property type="entry name" value="WW_DOMAIN_1"/>
    <property type="match status" value="1"/>
</dbReference>
<evidence type="ECO:0000256" key="2">
    <source>
        <dbReference type="ARBA" id="ARBA00022490"/>
    </source>
</evidence>
<evidence type="ECO:0000256" key="1">
    <source>
        <dbReference type="ARBA" id="ARBA00004496"/>
    </source>
</evidence>
<reference evidence="4 5" key="1">
    <citation type="submission" date="2021-06" db="EMBL/GenBank/DDBJ databases">
        <authorList>
            <person name="Palmer J.M."/>
        </authorList>
    </citation>
    <scope>NUCLEOTIDE SEQUENCE [LARGE SCALE GENOMIC DNA]</scope>
    <source>
        <strain evidence="4 5">GA_2019</strain>
        <tissue evidence="4">Muscle</tissue>
    </source>
</reference>
<keyword evidence="2" id="KW-0963">Cytoplasm</keyword>
<feature type="domain" description="WW" evidence="3">
    <location>
        <begin position="15"/>
        <end position="48"/>
    </location>
</feature>
<dbReference type="SMART" id="SM00456">
    <property type="entry name" value="WW"/>
    <property type="match status" value="2"/>
</dbReference>
<name>A0ABV0NJY5_9TELE</name>
<dbReference type="Proteomes" id="UP001476798">
    <property type="component" value="Unassembled WGS sequence"/>
</dbReference>
<comment type="subcellular location">
    <subcellularLocation>
        <location evidence="1">Cytoplasm</location>
    </subcellularLocation>
</comment>
<keyword evidence="5" id="KW-1185">Reference proteome</keyword>
<gene>
    <name evidence="4" type="primary">WWC2</name>
    <name evidence="4" type="ORF">GOODEAATRI_013526</name>
</gene>
<feature type="domain" description="WW" evidence="3">
    <location>
        <begin position="62"/>
        <end position="95"/>
    </location>
</feature>
<proteinExistence type="predicted"/>
<evidence type="ECO:0000259" key="3">
    <source>
        <dbReference type="PROSITE" id="PS50020"/>
    </source>
</evidence>
<dbReference type="CDD" id="cd00201">
    <property type="entry name" value="WW"/>
    <property type="match status" value="2"/>
</dbReference>
<protein>
    <submittedName>
        <fullName evidence="4">Protein wwc2</fullName>
    </submittedName>
</protein>
<dbReference type="Pfam" id="PF00397">
    <property type="entry name" value="WW"/>
    <property type="match status" value="2"/>
</dbReference>
<dbReference type="PANTHER" id="PTHR14791:SF25">
    <property type="entry name" value="PROTEIN WWC3"/>
    <property type="match status" value="1"/>
</dbReference>